<organism evidence="4 5">
    <name type="scientific">Pedobacter cryophilus</name>
    <dbReference type="NCBI Taxonomy" id="2571271"/>
    <lineage>
        <taxon>Bacteria</taxon>
        <taxon>Pseudomonadati</taxon>
        <taxon>Bacteroidota</taxon>
        <taxon>Sphingobacteriia</taxon>
        <taxon>Sphingobacteriales</taxon>
        <taxon>Sphingobacteriaceae</taxon>
        <taxon>Pedobacter</taxon>
    </lineage>
</organism>
<dbReference type="Proteomes" id="UP000308181">
    <property type="component" value="Unassembled WGS sequence"/>
</dbReference>
<keyword evidence="2" id="KW-1133">Transmembrane helix</keyword>
<keyword evidence="5" id="KW-1185">Reference proteome</keyword>
<name>A0A4U1BX97_9SPHI</name>
<dbReference type="PANTHER" id="PTHR30576">
    <property type="entry name" value="COLANIC BIOSYNTHESIS UDP-GLUCOSE LIPID CARRIER TRANSFERASE"/>
    <property type="match status" value="1"/>
</dbReference>
<dbReference type="GO" id="GO:0016780">
    <property type="term" value="F:phosphotransferase activity, for other substituted phosphate groups"/>
    <property type="evidence" value="ECO:0007669"/>
    <property type="project" value="TreeGrafter"/>
</dbReference>
<proteinExistence type="inferred from homology"/>
<keyword evidence="4" id="KW-0808">Transferase</keyword>
<dbReference type="EMBL" id="SWBP01000003">
    <property type="protein sequence ID" value="TKB97626.1"/>
    <property type="molecule type" value="Genomic_DNA"/>
</dbReference>
<protein>
    <submittedName>
        <fullName evidence="4">Sugar transferase</fullName>
    </submittedName>
</protein>
<dbReference type="RefSeq" id="WP_136826201.1">
    <property type="nucleotide sequence ID" value="NZ_SWBP01000003.1"/>
</dbReference>
<keyword evidence="2" id="KW-0812">Transmembrane</keyword>
<evidence type="ECO:0000259" key="3">
    <source>
        <dbReference type="Pfam" id="PF02397"/>
    </source>
</evidence>
<feature type="domain" description="Bacterial sugar transferase" evidence="3">
    <location>
        <begin position="4"/>
        <end position="196"/>
    </location>
</feature>
<comment type="similarity">
    <text evidence="1">Belongs to the bacterial sugar transferase family.</text>
</comment>
<dbReference type="InterPro" id="IPR003362">
    <property type="entry name" value="Bact_transf"/>
</dbReference>
<accession>A0A4U1BX97</accession>
<dbReference type="Pfam" id="PF02397">
    <property type="entry name" value="Bac_transf"/>
    <property type="match status" value="1"/>
</dbReference>
<evidence type="ECO:0000313" key="4">
    <source>
        <dbReference type="EMBL" id="TKB97626.1"/>
    </source>
</evidence>
<evidence type="ECO:0000313" key="5">
    <source>
        <dbReference type="Proteomes" id="UP000308181"/>
    </source>
</evidence>
<comment type="caution">
    <text evidence="4">The sequence shown here is derived from an EMBL/GenBank/DDBJ whole genome shotgun (WGS) entry which is preliminary data.</text>
</comment>
<feature type="transmembrane region" description="Helical" evidence="2">
    <location>
        <begin position="7"/>
        <end position="32"/>
    </location>
</feature>
<dbReference type="PANTHER" id="PTHR30576:SF20">
    <property type="entry name" value="QUINOVOSAMINEPHOSPHOTRANSFERAE-RELATED"/>
    <property type="match status" value="1"/>
</dbReference>
<dbReference type="OrthoDB" id="9808602at2"/>
<reference evidence="4 5" key="1">
    <citation type="submission" date="2019-04" db="EMBL/GenBank/DDBJ databases">
        <title>Pedobacter sp. AR-3-17 sp. nov., isolated from Arctic soil.</title>
        <authorList>
            <person name="Dahal R.H."/>
            <person name="Kim D.-U."/>
        </authorList>
    </citation>
    <scope>NUCLEOTIDE SEQUENCE [LARGE SCALE GENOMIC DNA]</scope>
    <source>
        <strain evidence="4 5">AR-3-17</strain>
    </source>
</reference>
<gene>
    <name evidence="4" type="ORF">FA046_09660</name>
</gene>
<evidence type="ECO:0000256" key="2">
    <source>
        <dbReference type="SAM" id="Phobius"/>
    </source>
</evidence>
<sequence>MAVKRLFDVIFSFVGIIMLLPLFFLISLWIIIDSNGGVFYQQNRVGLFKENFKLLKFRTMKIGADKGSLLTIGNYDSRITRSGYWLRKYKLDELPQLFNVLKGEMSFVGPRPEVSKYVALYDIRQQRILSVKPGLTDWASIEFIDENQLLATSDNPEQYYIENIVPHKITQNLKYIDHHNLWIDVKIILLTIKSIIYR</sequence>
<keyword evidence="2" id="KW-0472">Membrane</keyword>
<dbReference type="AlphaFoldDB" id="A0A4U1BX97"/>
<evidence type="ECO:0000256" key="1">
    <source>
        <dbReference type="ARBA" id="ARBA00006464"/>
    </source>
</evidence>